<feature type="region of interest" description="Disordered" evidence="1">
    <location>
        <begin position="81"/>
        <end position="108"/>
    </location>
</feature>
<evidence type="ECO:0000313" key="2">
    <source>
        <dbReference type="EMBL" id="CAD1845622.1"/>
    </source>
</evidence>
<dbReference type="EMBL" id="CAJEUB010000004">
    <property type="protein sequence ID" value="CAD1845622.1"/>
    <property type="molecule type" value="Genomic_DNA"/>
</dbReference>
<sequence length="108" mass="11334">MDLTTTANSTATTVDDTGVISLPPFALQTLPHLSDYLPNVVSVLNPIDRNPYYHPSSGFYISPSDVVLGHILFDLSAAAAGTAGSRRTTARGRGGSCASTPPRCARRS</sequence>
<name>A0A6V7QQW6_ANACO</name>
<dbReference type="AlphaFoldDB" id="A0A6V7QQW6"/>
<protein>
    <submittedName>
        <fullName evidence="2">Uncharacterized protein</fullName>
    </submittedName>
</protein>
<evidence type="ECO:0000256" key="1">
    <source>
        <dbReference type="SAM" id="MobiDB-lite"/>
    </source>
</evidence>
<reference evidence="2" key="1">
    <citation type="submission" date="2020-07" db="EMBL/GenBank/DDBJ databases">
        <authorList>
            <person name="Lin J."/>
        </authorList>
    </citation>
    <scope>NUCLEOTIDE SEQUENCE</scope>
</reference>
<gene>
    <name evidence="2" type="ORF">CB5_LOCUS28833</name>
</gene>
<accession>A0A6V7QQW6</accession>
<proteinExistence type="predicted"/>
<organism evidence="2">
    <name type="scientific">Ananas comosus var. bracteatus</name>
    <name type="common">red pineapple</name>
    <dbReference type="NCBI Taxonomy" id="296719"/>
    <lineage>
        <taxon>Eukaryota</taxon>
        <taxon>Viridiplantae</taxon>
        <taxon>Streptophyta</taxon>
        <taxon>Embryophyta</taxon>
        <taxon>Tracheophyta</taxon>
        <taxon>Spermatophyta</taxon>
        <taxon>Magnoliopsida</taxon>
        <taxon>Liliopsida</taxon>
        <taxon>Poales</taxon>
        <taxon>Bromeliaceae</taxon>
        <taxon>Bromelioideae</taxon>
        <taxon>Ananas</taxon>
    </lineage>
</organism>